<evidence type="ECO:0000313" key="3">
    <source>
        <dbReference type="Proteomes" id="UP000235392"/>
    </source>
</evidence>
<feature type="compositionally biased region" description="Polar residues" evidence="1">
    <location>
        <begin position="165"/>
        <end position="175"/>
    </location>
</feature>
<dbReference type="AlphaFoldDB" id="A0A2N5TDE7"/>
<protein>
    <submittedName>
        <fullName evidence="2">Uncharacterized protein</fullName>
    </submittedName>
</protein>
<name>A0A2N5TDE7_9BASI</name>
<organism evidence="2 3">
    <name type="scientific">Puccinia coronata f. sp. avenae</name>
    <dbReference type="NCBI Taxonomy" id="200324"/>
    <lineage>
        <taxon>Eukaryota</taxon>
        <taxon>Fungi</taxon>
        <taxon>Dikarya</taxon>
        <taxon>Basidiomycota</taxon>
        <taxon>Pucciniomycotina</taxon>
        <taxon>Pucciniomycetes</taxon>
        <taxon>Pucciniales</taxon>
        <taxon>Pucciniaceae</taxon>
        <taxon>Puccinia</taxon>
    </lineage>
</organism>
<feature type="region of interest" description="Disordered" evidence="1">
    <location>
        <begin position="146"/>
        <end position="178"/>
    </location>
</feature>
<evidence type="ECO:0000256" key="1">
    <source>
        <dbReference type="SAM" id="MobiDB-lite"/>
    </source>
</evidence>
<reference evidence="2 3" key="1">
    <citation type="submission" date="2017-11" db="EMBL/GenBank/DDBJ databases">
        <title>De novo assembly and phasing of dikaryotic genomes from two isolates of Puccinia coronata f. sp. avenae, the causal agent of oat crown rust.</title>
        <authorList>
            <person name="Miller M.E."/>
            <person name="Zhang Y."/>
            <person name="Omidvar V."/>
            <person name="Sperschneider J."/>
            <person name="Schwessinger B."/>
            <person name="Raley C."/>
            <person name="Palmer J.M."/>
            <person name="Garnica D."/>
            <person name="Upadhyaya N."/>
            <person name="Rathjen J."/>
            <person name="Taylor J.M."/>
            <person name="Park R.F."/>
            <person name="Dodds P.N."/>
            <person name="Hirsch C.D."/>
            <person name="Kianian S.F."/>
            <person name="Figueroa M."/>
        </authorList>
    </citation>
    <scope>NUCLEOTIDE SEQUENCE [LARGE SCALE GENOMIC DNA]</scope>
    <source>
        <strain evidence="2">12SD80</strain>
    </source>
</reference>
<feature type="compositionally biased region" description="Basic and acidic residues" evidence="1">
    <location>
        <begin position="1012"/>
        <end position="1023"/>
    </location>
</feature>
<evidence type="ECO:0000313" key="2">
    <source>
        <dbReference type="EMBL" id="PLW23516.1"/>
    </source>
</evidence>
<feature type="region of interest" description="Disordered" evidence="1">
    <location>
        <begin position="1008"/>
        <end position="1028"/>
    </location>
</feature>
<accession>A0A2N5TDE7</accession>
<gene>
    <name evidence="2" type="ORF">PCASD_12051</name>
</gene>
<dbReference type="Proteomes" id="UP000235392">
    <property type="component" value="Unassembled WGS sequence"/>
</dbReference>
<sequence length="1058" mass="117964">MSAMNSTEEMFSKILMLSQSSSAPQATMNDLIFQRFSNPPVVPEDEEDEGIWYVVNKSMDSLFGTDHCKENIRSGKYGIEVVIAYLKQARKHPLWNADELLALKLERIYSCFEGKFFELGGVLVEEPLKKISVKVNLPPKKLSLEAKNSPKEVSPNAKKPAKKVSPTNNEKTPASSAEPFQLLKENSGFSTPIDNATKSHSLCTTLAKKILSKCPKSTKAQACKDCSISRHNDSPQDMIFKCHCGAPPVVLPKGRSQNVEAHWRSSKCTSFNSSTSNTRPIYTYFIPIISEKRRRDSDDLPVECAPRLKKQTIEVLCSGLNDATWKRPRSQKKIVQCIQGSPSTHHGAPPRHESSWYIKRHHATSGIFSSKCEKIVNVDPGVKDAVCQKCRDLKGDNSLIKALNVEYATSDTMKFIASGLMKRNLFQSKLIKFEELRQLHTSLEKHSKTGDDEFWTSLAIQAKRGLFKDMDAFRGLVKAVSIRASREASGKMLNGMRFDTYFDSFLTTMAAMSPAAANYFRDNFAGRSLRGMRYERKKNGGHIEDGIVMSNFETVAGYIKDLGYSGPLALASDQTVCVKSLRSHNGHLVGAQGGDISFNSLDEISELVKKITMNDQLCSKVRLYTIQVPLPKIPSFVVALVASYDKETAEDIAASHISVLEYCSKAGMSILSLGSDGAATEISALRMVQASADKYLSFHKSDAGVSVQVPLIGEPPQPVVAVQDPKHARKTATNQILSGARLLSFGKFHLNISHLVELLGDHSTLYNRDVLNCDKQDDGRAYRTMNWETLEASLRSPKHIGLSIYLFLLGELTDAWLCQKMNHLDRIRSSWTCIFFLRLWHLSNSDKNSPLTSIDRNGVSRQSFEIFSFLGNSLLGLIIAHRDFHPKVPLLPWKHGTEACEHIFGWMRVIMPNFTVLDARQMLPKIFAVVRNVMSGKMKMPKSEHLRSGYKYNFANELLPENYEHLAQFPTNIEITHELAVAESQARKIATFAGINSSYSLTKIPSLTQTPVKDEGNDTHESEGVSTSDSTKYNVTYACVPDETPILEMMHKAAIAMG</sequence>
<dbReference type="EMBL" id="PGCI01000631">
    <property type="protein sequence ID" value="PLW23516.1"/>
    <property type="molecule type" value="Genomic_DNA"/>
</dbReference>
<proteinExistence type="predicted"/>
<comment type="caution">
    <text evidence="2">The sequence shown here is derived from an EMBL/GenBank/DDBJ whole genome shotgun (WGS) entry which is preliminary data.</text>
</comment>